<dbReference type="Proteomes" id="UP000243686">
    <property type="component" value="Unassembled WGS sequence"/>
</dbReference>
<evidence type="ECO:0000256" key="1">
    <source>
        <dbReference type="ARBA" id="ARBA00022723"/>
    </source>
</evidence>
<feature type="domain" description="RING-type" evidence="6">
    <location>
        <begin position="201"/>
        <end position="242"/>
    </location>
</feature>
<dbReference type="GO" id="GO:0008270">
    <property type="term" value="F:zinc ion binding"/>
    <property type="evidence" value="ECO:0007669"/>
    <property type="project" value="UniProtKB-KW"/>
</dbReference>
<keyword evidence="2 4" id="KW-0863">Zinc-finger</keyword>
<accession>A0A1S8WGH1</accession>
<name>A0A1S8WGH1_OPIVI</name>
<dbReference type="EMBL" id="KV907312">
    <property type="protein sequence ID" value="OON13550.1"/>
    <property type="molecule type" value="Genomic_DNA"/>
</dbReference>
<evidence type="ECO:0000256" key="5">
    <source>
        <dbReference type="SAM" id="MobiDB-lite"/>
    </source>
</evidence>
<evidence type="ECO:0000313" key="8">
    <source>
        <dbReference type="Proteomes" id="UP000243686"/>
    </source>
</evidence>
<dbReference type="Gene3D" id="3.30.40.10">
    <property type="entry name" value="Zinc/RING finger domain, C3HC4 (zinc finger)"/>
    <property type="match status" value="1"/>
</dbReference>
<dbReference type="Pfam" id="PF13639">
    <property type="entry name" value="zf-RING_2"/>
    <property type="match status" value="1"/>
</dbReference>
<evidence type="ECO:0000313" key="7">
    <source>
        <dbReference type="EMBL" id="OON13550.1"/>
    </source>
</evidence>
<organism evidence="7 8">
    <name type="scientific">Opisthorchis viverrini</name>
    <name type="common">Southeast Asian liver fluke</name>
    <dbReference type="NCBI Taxonomy" id="6198"/>
    <lineage>
        <taxon>Eukaryota</taxon>
        <taxon>Metazoa</taxon>
        <taxon>Spiralia</taxon>
        <taxon>Lophotrochozoa</taxon>
        <taxon>Platyhelminthes</taxon>
        <taxon>Trematoda</taxon>
        <taxon>Digenea</taxon>
        <taxon>Opisthorchiida</taxon>
        <taxon>Opisthorchiata</taxon>
        <taxon>Opisthorchiidae</taxon>
        <taxon>Opisthorchis</taxon>
    </lineage>
</organism>
<reference evidence="7 8" key="1">
    <citation type="submission" date="2015-03" db="EMBL/GenBank/DDBJ databases">
        <title>Draft genome of the nematode, Opisthorchis viverrini.</title>
        <authorList>
            <person name="Mitreva M."/>
        </authorList>
    </citation>
    <scope>NUCLEOTIDE SEQUENCE [LARGE SCALE GENOMIC DNA]</scope>
    <source>
        <strain evidence="7">Khon Kaen</strain>
    </source>
</reference>
<dbReference type="SMART" id="SM00184">
    <property type="entry name" value="RING"/>
    <property type="match status" value="1"/>
</dbReference>
<keyword evidence="8" id="KW-1185">Reference proteome</keyword>
<proteinExistence type="predicted"/>
<feature type="region of interest" description="Disordered" evidence="5">
    <location>
        <begin position="80"/>
        <end position="99"/>
    </location>
</feature>
<keyword evidence="1" id="KW-0479">Metal-binding</keyword>
<protein>
    <submittedName>
        <fullName evidence="7">Zinc finger, C3HC4 type</fullName>
    </submittedName>
</protein>
<keyword evidence="3" id="KW-0862">Zinc</keyword>
<dbReference type="AlphaFoldDB" id="A0A1S8WGH1"/>
<dbReference type="PANTHER" id="PTHR15710">
    <property type="entry name" value="E3 UBIQUITIN-PROTEIN LIGASE PRAJA"/>
    <property type="match status" value="1"/>
</dbReference>
<dbReference type="SUPFAM" id="SSF57850">
    <property type="entry name" value="RING/U-box"/>
    <property type="match status" value="1"/>
</dbReference>
<feature type="compositionally biased region" description="Basic and acidic residues" evidence="5">
    <location>
        <begin position="81"/>
        <end position="90"/>
    </location>
</feature>
<dbReference type="InterPro" id="IPR013083">
    <property type="entry name" value="Znf_RING/FYVE/PHD"/>
</dbReference>
<sequence>MATCGTSGASYFCHACGHETTPIDQDKLWPQLLCSLCMSDFVEAIPVRHSGCLFTGIFPEVCQPFLRLGVHQTFSSQVSRVQDEAQRESSSRPTACRSTSIGLFEAPRPPIRSSSPSIPESVFLVDGTRTKTSRKSSSDEPRNMVNKPTFLVSLSVAKNIMRRLHRMLRTTLGPAPASKQQMSNLTTFELSVSEAASSGQCVICLEAFQPATLCIKLPCEHVYHHDCAQQWLLQHGLCPLCRKDLDGNVIQLSDQSDDDLF</sequence>
<evidence type="ECO:0000256" key="3">
    <source>
        <dbReference type="ARBA" id="ARBA00022833"/>
    </source>
</evidence>
<evidence type="ECO:0000256" key="4">
    <source>
        <dbReference type="PROSITE-ProRule" id="PRU00175"/>
    </source>
</evidence>
<gene>
    <name evidence="7" type="ORF">X801_10675</name>
</gene>
<evidence type="ECO:0000256" key="2">
    <source>
        <dbReference type="ARBA" id="ARBA00022771"/>
    </source>
</evidence>
<evidence type="ECO:0000259" key="6">
    <source>
        <dbReference type="PROSITE" id="PS50089"/>
    </source>
</evidence>
<dbReference type="InterPro" id="IPR001841">
    <property type="entry name" value="Znf_RING"/>
</dbReference>
<dbReference type="PROSITE" id="PS50089">
    <property type="entry name" value="ZF_RING_2"/>
    <property type="match status" value="1"/>
</dbReference>